<accession>A0A6N8F2D5</accession>
<evidence type="ECO:0000256" key="2">
    <source>
        <dbReference type="ARBA" id="ARBA00022485"/>
    </source>
</evidence>
<dbReference type="InterPro" id="IPR007197">
    <property type="entry name" value="rSAM"/>
</dbReference>
<keyword evidence="4" id="KW-0479">Metal-binding</keyword>
<comment type="cofactor">
    <cofactor evidence="1">
        <name>[4Fe-4S] cluster</name>
        <dbReference type="ChEBI" id="CHEBI:49883"/>
    </cofactor>
</comment>
<dbReference type="InterPro" id="IPR013785">
    <property type="entry name" value="Aldolase_TIM"/>
</dbReference>
<dbReference type="SMART" id="SM00729">
    <property type="entry name" value="Elp3"/>
    <property type="match status" value="1"/>
</dbReference>
<evidence type="ECO:0000256" key="1">
    <source>
        <dbReference type="ARBA" id="ARBA00001966"/>
    </source>
</evidence>
<dbReference type="AlphaFoldDB" id="A0A6N8F2D5"/>
<dbReference type="GO" id="GO:0046872">
    <property type="term" value="F:metal ion binding"/>
    <property type="evidence" value="ECO:0007669"/>
    <property type="project" value="UniProtKB-KW"/>
</dbReference>
<dbReference type="InterPro" id="IPR023885">
    <property type="entry name" value="4Fe4S-binding_SPASM_dom"/>
</dbReference>
<evidence type="ECO:0000313" key="9">
    <source>
        <dbReference type="Proteomes" id="UP000442469"/>
    </source>
</evidence>
<dbReference type="CDD" id="cd01335">
    <property type="entry name" value="Radical_SAM"/>
    <property type="match status" value="1"/>
</dbReference>
<dbReference type="PROSITE" id="PS51918">
    <property type="entry name" value="RADICAL_SAM"/>
    <property type="match status" value="1"/>
</dbReference>
<name>A0A6N8F2D5_PAEMA</name>
<dbReference type="GO" id="GO:0051539">
    <property type="term" value="F:4 iron, 4 sulfur cluster binding"/>
    <property type="evidence" value="ECO:0007669"/>
    <property type="project" value="UniProtKB-KW"/>
</dbReference>
<dbReference type="SFLD" id="SFLDS00029">
    <property type="entry name" value="Radical_SAM"/>
    <property type="match status" value="1"/>
</dbReference>
<gene>
    <name evidence="8" type="ORF">GNQ08_27820</name>
</gene>
<keyword evidence="6" id="KW-0411">Iron-sulfur</keyword>
<evidence type="ECO:0000313" key="8">
    <source>
        <dbReference type="EMBL" id="MUG26174.1"/>
    </source>
</evidence>
<dbReference type="SFLD" id="SFLDG01386">
    <property type="entry name" value="main_SPASM_domain-containing"/>
    <property type="match status" value="1"/>
</dbReference>
<dbReference type="EMBL" id="WNZZ01000037">
    <property type="protein sequence ID" value="MUG26174.1"/>
    <property type="molecule type" value="Genomic_DNA"/>
</dbReference>
<dbReference type="SFLD" id="SFLDG01067">
    <property type="entry name" value="SPASM/twitch_domain_containing"/>
    <property type="match status" value="1"/>
</dbReference>
<dbReference type="PANTHER" id="PTHR11228:SF7">
    <property type="entry name" value="PQQA PEPTIDE CYCLASE"/>
    <property type="match status" value="1"/>
</dbReference>
<evidence type="ECO:0000256" key="3">
    <source>
        <dbReference type="ARBA" id="ARBA00022691"/>
    </source>
</evidence>
<keyword evidence="5" id="KW-0408">Iron</keyword>
<sequence>MEGNSLADKNPFDLSSNYNLKGCYVEILSNCNLRCLHCYNESGTTNEIMPLSAFKRAIDSIPSNDPESDITISGGEPLLHPDIWKFIEEVDKKNVGKSLVITNATLIDRDVAKRFATSKIGIQVSLNGSCAEVHDQLCGKGSFDRTIHGLENLLAEGLQEDIHVRFTLADFNKDDVKNFTKLMLSYGIETISIADLSISGRASDNLKSLGFSTHEKEQVKNRIAKQIQGFDTEKILIRFDNKNYTNGCPVIYESDKLIPMNFRVDAFGYVYICQAFTDELYSVGNIYRSTLSEILASREFSEFIWFCRYVTKYIPECRNCIWKSTCGQGCIANVLSSQDRISPDGDCYFRRKDYLKKFMEEHYSKIVQ</sequence>
<dbReference type="SUPFAM" id="SSF102114">
    <property type="entry name" value="Radical SAM enzymes"/>
    <property type="match status" value="1"/>
</dbReference>
<keyword evidence="2" id="KW-0004">4Fe-4S</keyword>
<proteinExistence type="predicted"/>
<dbReference type="PIRSF" id="PIRSF037420">
    <property type="entry name" value="PQQ_syn_pqqE"/>
    <property type="match status" value="1"/>
</dbReference>
<protein>
    <submittedName>
        <fullName evidence="8">Radical SAM protein</fullName>
    </submittedName>
</protein>
<dbReference type="GO" id="GO:0003824">
    <property type="term" value="F:catalytic activity"/>
    <property type="evidence" value="ECO:0007669"/>
    <property type="project" value="InterPro"/>
</dbReference>
<dbReference type="Gene3D" id="3.20.20.70">
    <property type="entry name" value="Aldolase class I"/>
    <property type="match status" value="1"/>
</dbReference>
<dbReference type="NCBIfam" id="TIGR04085">
    <property type="entry name" value="rSAM_more_4Fe4S"/>
    <property type="match status" value="1"/>
</dbReference>
<reference evidence="8 9" key="1">
    <citation type="submission" date="2019-11" db="EMBL/GenBank/DDBJ databases">
        <title>Draft genome sequences of five Paenibacillus species of dairy origin.</title>
        <authorList>
            <person name="Olajide A.M."/>
            <person name="Chen S."/>
            <person name="Lapointe G."/>
        </authorList>
    </citation>
    <scope>NUCLEOTIDE SEQUENCE [LARGE SCALE GENOMIC DNA]</scope>
    <source>
        <strain evidence="8 9">3CT49</strain>
    </source>
</reference>
<dbReference type="Proteomes" id="UP000442469">
    <property type="component" value="Unassembled WGS sequence"/>
</dbReference>
<evidence type="ECO:0000256" key="5">
    <source>
        <dbReference type="ARBA" id="ARBA00023004"/>
    </source>
</evidence>
<evidence type="ECO:0000256" key="4">
    <source>
        <dbReference type="ARBA" id="ARBA00022723"/>
    </source>
</evidence>
<dbReference type="Pfam" id="PF13186">
    <property type="entry name" value="SPASM"/>
    <property type="match status" value="1"/>
</dbReference>
<feature type="domain" description="Radical SAM core" evidence="7">
    <location>
        <begin position="17"/>
        <end position="231"/>
    </location>
</feature>
<evidence type="ECO:0000259" key="7">
    <source>
        <dbReference type="PROSITE" id="PS51918"/>
    </source>
</evidence>
<dbReference type="InterPro" id="IPR058240">
    <property type="entry name" value="rSAM_sf"/>
</dbReference>
<organism evidence="8 9">
    <name type="scientific">Paenibacillus macerans</name>
    <name type="common">Bacillus macerans</name>
    <dbReference type="NCBI Taxonomy" id="44252"/>
    <lineage>
        <taxon>Bacteria</taxon>
        <taxon>Bacillati</taxon>
        <taxon>Bacillota</taxon>
        <taxon>Bacilli</taxon>
        <taxon>Bacillales</taxon>
        <taxon>Paenibacillaceae</taxon>
        <taxon>Paenibacillus</taxon>
    </lineage>
</organism>
<keyword evidence="3" id="KW-0949">S-adenosyl-L-methionine</keyword>
<dbReference type="InterPro" id="IPR017200">
    <property type="entry name" value="PqqE-like"/>
</dbReference>
<dbReference type="PANTHER" id="PTHR11228">
    <property type="entry name" value="RADICAL SAM DOMAIN PROTEIN"/>
    <property type="match status" value="1"/>
</dbReference>
<dbReference type="InterPro" id="IPR050377">
    <property type="entry name" value="Radical_SAM_PqqE_MftC-like"/>
</dbReference>
<dbReference type="Pfam" id="PF04055">
    <property type="entry name" value="Radical_SAM"/>
    <property type="match status" value="1"/>
</dbReference>
<dbReference type="InterPro" id="IPR006638">
    <property type="entry name" value="Elp3/MiaA/NifB-like_rSAM"/>
</dbReference>
<evidence type="ECO:0000256" key="6">
    <source>
        <dbReference type="ARBA" id="ARBA00023014"/>
    </source>
</evidence>
<comment type="caution">
    <text evidence="8">The sequence shown here is derived from an EMBL/GenBank/DDBJ whole genome shotgun (WGS) entry which is preliminary data.</text>
</comment>